<keyword evidence="3 6" id="KW-0812">Transmembrane</keyword>
<accession>A0ABV4UG68</accession>
<evidence type="ECO:0000313" key="7">
    <source>
        <dbReference type="EMBL" id="MFA9950409.1"/>
    </source>
</evidence>
<sequence>MEAFFVSLLAVGLAEVGDKTQGLTALLAARYRRPAVLCLALAAATLINNALAGALSELLRLLVRADALPWTLCIGLIGLAAWSLNAEHCKEKSGEQGVANIFSAAFTDFFLSGLWGKAQIAACVLALNSQAPVMSVAGATLGVLLACLPAALADDRLLKRLPVNTAHWGAAVIYAVLAYIAVTKGGIALWFLSGKHVS</sequence>
<reference evidence="8" key="1">
    <citation type="submission" date="2024-06" db="EMBL/GenBank/DDBJ databases">
        <title>Radixoralia hellwigii gen. nov., sp nov., isolated from a root canal in the human oral cavity.</title>
        <authorList>
            <person name="Bartsch S."/>
            <person name="Wittmer A."/>
            <person name="Schulz A.-K."/>
            <person name="Neumann-Schaal M."/>
            <person name="Wolf J."/>
            <person name="Gronow S."/>
            <person name="Tennert C."/>
            <person name="Haecker G."/>
            <person name="Cieplik F."/>
            <person name="Al-Ahmad A."/>
        </authorList>
    </citation>
    <scope>NUCLEOTIDE SEQUENCE [LARGE SCALE GENOMIC DNA]</scope>
    <source>
        <strain evidence="8">Wk13</strain>
    </source>
</reference>
<gene>
    <name evidence="7" type="ORF">ABCS64_08800</name>
</gene>
<evidence type="ECO:0000256" key="5">
    <source>
        <dbReference type="ARBA" id="ARBA00023136"/>
    </source>
</evidence>
<evidence type="ECO:0000256" key="4">
    <source>
        <dbReference type="ARBA" id="ARBA00022989"/>
    </source>
</evidence>
<feature type="transmembrane region" description="Helical" evidence="6">
    <location>
        <begin position="34"/>
        <end position="55"/>
    </location>
</feature>
<organism evidence="7 8">
    <name type="scientific">Dentiradicibacter hellwigii</name>
    <dbReference type="NCBI Taxonomy" id="3149053"/>
    <lineage>
        <taxon>Bacteria</taxon>
        <taxon>Pseudomonadati</taxon>
        <taxon>Pseudomonadota</taxon>
        <taxon>Betaproteobacteria</taxon>
        <taxon>Rhodocyclales</taxon>
        <taxon>Rhodocyclaceae</taxon>
        <taxon>Dentiradicibacter</taxon>
    </lineage>
</organism>
<evidence type="ECO:0000256" key="3">
    <source>
        <dbReference type="ARBA" id="ARBA00022692"/>
    </source>
</evidence>
<dbReference type="EMBL" id="JBEUWX010000002">
    <property type="protein sequence ID" value="MFA9950409.1"/>
    <property type="molecule type" value="Genomic_DNA"/>
</dbReference>
<evidence type="ECO:0000313" key="8">
    <source>
        <dbReference type="Proteomes" id="UP001574673"/>
    </source>
</evidence>
<feature type="transmembrane region" description="Helical" evidence="6">
    <location>
        <begin position="104"/>
        <end position="127"/>
    </location>
</feature>
<proteinExistence type="inferred from homology"/>
<comment type="caution">
    <text evidence="7">The sequence shown here is derived from an EMBL/GenBank/DDBJ whole genome shotgun (WGS) entry which is preliminary data.</text>
</comment>
<comment type="subcellular location">
    <subcellularLocation>
        <location evidence="1 6">Membrane</location>
        <topology evidence="1 6">Multi-pass membrane protein</topology>
    </subcellularLocation>
</comment>
<comment type="similarity">
    <text evidence="2 6">Belongs to the GDT1 family.</text>
</comment>
<feature type="transmembrane region" description="Helical" evidence="6">
    <location>
        <begin position="67"/>
        <end position="84"/>
    </location>
</feature>
<dbReference type="Proteomes" id="UP001574673">
    <property type="component" value="Unassembled WGS sequence"/>
</dbReference>
<evidence type="ECO:0000256" key="6">
    <source>
        <dbReference type="RuleBase" id="RU365102"/>
    </source>
</evidence>
<keyword evidence="5 6" id="KW-0472">Membrane</keyword>
<evidence type="ECO:0000256" key="1">
    <source>
        <dbReference type="ARBA" id="ARBA00004141"/>
    </source>
</evidence>
<keyword evidence="8" id="KW-1185">Reference proteome</keyword>
<feature type="transmembrane region" description="Helical" evidence="6">
    <location>
        <begin position="134"/>
        <end position="152"/>
    </location>
</feature>
<name>A0ABV4UG68_9RHOO</name>
<protein>
    <recommendedName>
        <fullName evidence="6">GDT1 family protein</fullName>
    </recommendedName>
</protein>
<dbReference type="RefSeq" id="WP_418891467.1">
    <property type="nucleotide sequence ID" value="NZ_JBEUWX010000002.1"/>
</dbReference>
<dbReference type="Pfam" id="PF01169">
    <property type="entry name" value="GDT1"/>
    <property type="match status" value="2"/>
</dbReference>
<evidence type="ECO:0000256" key="2">
    <source>
        <dbReference type="ARBA" id="ARBA00009190"/>
    </source>
</evidence>
<keyword evidence="4 6" id="KW-1133">Transmembrane helix</keyword>
<dbReference type="InterPro" id="IPR001727">
    <property type="entry name" value="GDT1-like"/>
</dbReference>
<feature type="transmembrane region" description="Helical" evidence="6">
    <location>
        <begin position="172"/>
        <end position="192"/>
    </location>
</feature>